<evidence type="ECO:0000313" key="6">
    <source>
        <dbReference type="Proteomes" id="UP000181998"/>
    </source>
</evidence>
<dbReference type="SUPFAM" id="SSF111283">
    <property type="entry name" value="Putative modulator of DNA gyrase, PmbA/TldD"/>
    <property type="match status" value="1"/>
</dbReference>
<dbReference type="InterPro" id="IPR035068">
    <property type="entry name" value="TldD/PmbA_N"/>
</dbReference>
<dbReference type="Pfam" id="PF01523">
    <property type="entry name" value="PmbA_TldD_1st"/>
    <property type="match status" value="1"/>
</dbReference>
<gene>
    <name evidence="5" type="ORF">SAMN05421510_100514</name>
</gene>
<dbReference type="OrthoDB" id="9803618at2"/>
<dbReference type="EMBL" id="FOFX01000005">
    <property type="protein sequence ID" value="SEP80180.1"/>
    <property type="molecule type" value="Genomic_DNA"/>
</dbReference>
<proteinExistence type="inferred from homology"/>
<reference evidence="5 6" key="1">
    <citation type="submission" date="2016-10" db="EMBL/GenBank/DDBJ databases">
        <authorList>
            <person name="de Groot N.N."/>
        </authorList>
    </citation>
    <scope>NUCLEOTIDE SEQUENCE [LARGE SCALE GENOMIC DNA]</scope>
    <source>
        <strain evidence="5 6">Nm9</strain>
    </source>
</reference>
<dbReference type="GO" id="GO:0005829">
    <property type="term" value="C:cytosol"/>
    <property type="evidence" value="ECO:0007669"/>
    <property type="project" value="TreeGrafter"/>
</dbReference>
<sequence length="452" mass="48197">MNNLTISETRFSYPISTLQQISQDILAHARKGGATACETNVSDGFGQTVTVRQGAVETIEYNRDKGLSVTVYMGQKRGHASTSDFSPQAISDTVAAALSIARYTANDDCAGLAEAELLAKDYPDLDLYFPWQISVEEAIELARTCEQAGYAADKRIANSEGASISVSESQFIYANSLGFLGGYPLSRHSISCAMIAEHGDSKQRDYWYGIARDAMDLETVESIGRKAGKRSAARLGARKIDTCEVPVLFEAPIASSLIGHFASAVSGGNLYRQSSFLLNSIGQQVFAPHIQILELPYLNKGLSSGAFDDDGVATVERNIVENGVVQGYFLSSYSARKLGLRTTGNAGGSHNLIMRDDAGSSFDALLQKMGTGLLVTELLGHGINAVTGDYSRGASGFWVESGVISHPVEEITIAGNLKNMFQGILAVGDDVIVRGSKQCGSVLINRMTVAGG</sequence>
<dbReference type="InterPro" id="IPR002510">
    <property type="entry name" value="Metalloprtase-TldD/E_N"/>
</dbReference>
<dbReference type="NCBIfam" id="NF008268">
    <property type="entry name" value="PRK11040.1"/>
    <property type="match status" value="1"/>
</dbReference>
<dbReference type="GO" id="GO:0006508">
    <property type="term" value="P:proteolysis"/>
    <property type="evidence" value="ECO:0007669"/>
    <property type="project" value="InterPro"/>
</dbReference>
<dbReference type="Proteomes" id="UP000181998">
    <property type="component" value="Unassembled WGS sequence"/>
</dbReference>
<accession>A0A1H9ATY5</accession>
<evidence type="ECO:0000259" key="2">
    <source>
        <dbReference type="Pfam" id="PF01523"/>
    </source>
</evidence>
<name>A0A1H9ATY5_9PROT</name>
<dbReference type="STRING" id="44577.ATY38_04625"/>
<evidence type="ECO:0000256" key="1">
    <source>
        <dbReference type="ARBA" id="ARBA00005836"/>
    </source>
</evidence>
<dbReference type="InterPro" id="IPR045569">
    <property type="entry name" value="Metalloprtase-TldD/E_C"/>
</dbReference>
<dbReference type="AlphaFoldDB" id="A0A1H9ATY5"/>
<evidence type="ECO:0000259" key="4">
    <source>
        <dbReference type="Pfam" id="PF19290"/>
    </source>
</evidence>
<dbReference type="PANTHER" id="PTHR43421">
    <property type="entry name" value="METALLOPROTEASE PMBA"/>
    <property type="match status" value="1"/>
</dbReference>
<dbReference type="Gene3D" id="3.30.2290.10">
    <property type="entry name" value="PmbA/TldD superfamily"/>
    <property type="match status" value="1"/>
</dbReference>
<comment type="similarity">
    <text evidence="1">Belongs to the peptidase U62 family.</text>
</comment>
<organism evidence="5 6">
    <name type="scientific">Nitrosomonas ureae</name>
    <dbReference type="NCBI Taxonomy" id="44577"/>
    <lineage>
        <taxon>Bacteria</taxon>
        <taxon>Pseudomonadati</taxon>
        <taxon>Pseudomonadota</taxon>
        <taxon>Betaproteobacteria</taxon>
        <taxon>Nitrosomonadales</taxon>
        <taxon>Nitrosomonadaceae</taxon>
        <taxon>Nitrosomonas</taxon>
    </lineage>
</organism>
<feature type="domain" description="Metalloprotease TldD/E central" evidence="4">
    <location>
        <begin position="130"/>
        <end position="235"/>
    </location>
</feature>
<dbReference type="InterPro" id="IPR045570">
    <property type="entry name" value="Metalloprtase-TldD/E_cen_dom"/>
</dbReference>
<dbReference type="PANTHER" id="PTHR43421:SF1">
    <property type="entry name" value="METALLOPROTEASE PMBA"/>
    <property type="match status" value="1"/>
</dbReference>
<dbReference type="GO" id="GO:0008237">
    <property type="term" value="F:metallopeptidase activity"/>
    <property type="evidence" value="ECO:0007669"/>
    <property type="project" value="InterPro"/>
</dbReference>
<dbReference type="Pfam" id="PF19289">
    <property type="entry name" value="PmbA_TldD_3rd"/>
    <property type="match status" value="1"/>
</dbReference>
<feature type="domain" description="Metalloprotease TldD/E C-terminal" evidence="3">
    <location>
        <begin position="242"/>
        <end position="451"/>
    </location>
</feature>
<dbReference type="RefSeq" id="WP_074719763.1">
    <property type="nucleotide sequence ID" value="NZ_FOFX01000005.1"/>
</dbReference>
<protein>
    <submittedName>
        <fullName evidence="5">PmbA protein</fullName>
    </submittedName>
</protein>
<evidence type="ECO:0000313" key="5">
    <source>
        <dbReference type="EMBL" id="SEP80180.1"/>
    </source>
</evidence>
<dbReference type="InterPro" id="IPR036059">
    <property type="entry name" value="TldD/PmbA_sf"/>
</dbReference>
<dbReference type="InterPro" id="IPR047657">
    <property type="entry name" value="PmbA"/>
</dbReference>
<feature type="domain" description="Metalloprotease TldD/E N-terminal" evidence="2">
    <location>
        <begin position="41"/>
        <end position="101"/>
    </location>
</feature>
<evidence type="ECO:0000259" key="3">
    <source>
        <dbReference type="Pfam" id="PF19289"/>
    </source>
</evidence>
<dbReference type="Pfam" id="PF19290">
    <property type="entry name" value="PmbA_TldD_2nd"/>
    <property type="match status" value="1"/>
</dbReference>